<dbReference type="InterPro" id="IPR051259">
    <property type="entry name" value="rRNA_Methyltransferase"/>
</dbReference>
<dbReference type="InterPro" id="IPR029026">
    <property type="entry name" value="tRNA_m1G_MTases_N"/>
</dbReference>
<protein>
    <submittedName>
        <fullName evidence="4">tRNA G18 (Ribose-2'-O)-methylase SpoU</fullName>
    </submittedName>
</protein>
<evidence type="ECO:0000313" key="5">
    <source>
        <dbReference type="Proteomes" id="UP000199475"/>
    </source>
</evidence>
<dbReference type="SUPFAM" id="SSF55315">
    <property type="entry name" value="L30e-like"/>
    <property type="match status" value="1"/>
</dbReference>
<dbReference type="PANTHER" id="PTHR43191">
    <property type="entry name" value="RRNA METHYLTRANSFERASE 3"/>
    <property type="match status" value="1"/>
</dbReference>
<dbReference type="GO" id="GO:0008173">
    <property type="term" value="F:RNA methyltransferase activity"/>
    <property type="evidence" value="ECO:0007669"/>
    <property type="project" value="InterPro"/>
</dbReference>
<dbReference type="GO" id="GO:0032259">
    <property type="term" value="P:methylation"/>
    <property type="evidence" value="ECO:0007669"/>
    <property type="project" value="UniProtKB-KW"/>
</dbReference>
<keyword evidence="2" id="KW-0808">Transferase</keyword>
<organism evidence="4 5">
    <name type="scientific">Tessaracoccus oleiagri</name>
    <dbReference type="NCBI Taxonomy" id="686624"/>
    <lineage>
        <taxon>Bacteria</taxon>
        <taxon>Bacillati</taxon>
        <taxon>Actinomycetota</taxon>
        <taxon>Actinomycetes</taxon>
        <taxon>Propionibacteriales</taxon>
        <taxon>Propionibacteriaceae</taxon>
        <taxon>Tessaracoccus</taxon>
    </lineage>
</organism>
<dbReference type="PANTHER" id="PTHR43191:SF12">
    <property type="entry name" value="RRNA METHYLASE"/>
    <property type="match status" value="1"/>
</dbReference>
<dbReference type="GO" id="GO:0003723">
    <property type="term" value="F:RNA binding"/>
    <property type="evidence" value="ECO:0007669"/>
    <property type="project" value="InterPro"/>
</dbReference>
<dbReference type="EMBL" id="FNGP01000004">
    <property type="protein sequence ID" value="SDL66300.1"/>
    <property type="molecule type" value="Genomic_DNA"/>
</dbReference>
<dbReference type="CDD" id="cd18095">
    <property type="entry name" value="SpoU-like_rRNA-MTase"/>
    <property type="match status" value="1"/>
</dbReference>
<accession>A0A1G9LW95</accession>
<name>A0A1G9LW95_9ACTN</name>
<evidence type="ECO:0000313" key="4">
    <source>
        <dbReference type="EMBL" id="SDL66300.1"/>
    </source>
</evidence>
<feature type="domain" description="tRNA/rRNA methyltransferase SpoU type" evidence="3">
    <location>
        <begin position="121"/>
        <end position="261"/>
    </location>
</feature>
<keyword evidence="1 4" id="KW-0489">Methyltransferase</keyword>
<sequence length="268" mass="29166">MALLIPMEDVADRRLEEFARLRDSQLRTRLETERGLFVAEGEKIIRRAVEAGCRPSAFLLTPRWRTTLVDVLDGFPDVPCYVGTEAMIEAVSGFHVHRGALGTFHRPAPPSWAELLATDRLVVTQGLVDHANLGSIVRIAAALGWGGLVVSETCADPLYRRSIKASMGSALQLPWRRMDDDTTDLRRIREAGFTLVATTLGDDAVPLETVPPGGRLALLLGNEGHGLPDAWQREADVRVTIPMARGVDSLNVAAAAAICAYELRPTAP</sequence>
<dbReference type="RefSeq" id="WP_093252441.1">
    <property type="nucleotide sequence ID" value="NZ_FNGP01000004.1"/>
</dbReference>
<gene>
    <name evidence="4" type="ORF">SAMN04488242_2373</name>
</gene>
<dbReference type="GO" id="GO:0006396">
    <property type="term" value="P:RNA processing"/>
    <property type="evidence" value="ECO:0007669"/>
    <property type="project" value="InterPro"/>
</dbReference>
<dbReference type="OrthoDB" id="3190829at2"/>
<reference evidence="4 5" key="1">
    <citation type="submission" date="2016-10" db="EMBL/GenBank/DDBJ databases">
        <authorList>
            <person name="de Groot N.N."/>
        </authorList>
    </citation>
    <scope>NUCLEOTIDE SEQUENCE [LARGE SCALE GENOMIC DNA]</scope>
    <source>
        <strain evidence="4 5">CGMCC 1.9159</strain>
    </source>
</reference>
<dbReference type="InterPro" id="IPR001537">
    <property type="entry name" value="SpoU_MeTrfase"/>
</dbReference>
<dbReference type="Gene3D" id="3.40.1280.10">
    <property type="match status" value="1"/>
</dbReference>
<evidence type="ECO:0000256" key="1">
    <source>
        <dbReference type="ARBA" id="ARBA00022603"/>
    </source>
</evidence>
<dbReference type="STRING" id="686624.SAMN04488242_2373"/>
<dbReference type="Pfam" id="PF00588">
    <property type="entry name" value="SpoU_methylase"/>
    <property type="match status" value="1"/>
</dbReference>
<dbReference type="Proteomes" id="UP000199475">
    <property type="component" value="Unassembled WGS sequence"/>
</dbReference>
<dbReference type="AlphaFoldDB" id="A0A1G9LW95"/>
<proteinExistence type="predicted"/>
<evidence type="ECO:0000259" key="3">
    <source>
        <dbReference type="Pfam" id="PF00588"/>
    </source>
</evidence>
<keyword evidence="5" id="KW-1185">Reference proteome</keyword>
<dbReference type="InterPro" id="IPR029064">
    <property type="entry name" value="Ribosomal_eL30-like_sf"/>
</dbReference>
<dbReference type="Gene3D" id="3.30.1330.30">
    <property type="match status" value="1"/>
</dbReference>
<dbReference type="InterPro" id="IPR029028">
    <property type="entry name" value="Alpha/beta_knot_MTases"/>
</dbReference>
<dbReference type="SUPFAM" id="SSF75217">
    <property type="entry name" value="alpha/beta knot"/>
    <property type="match status" value="1"/>
</dbReference>
<evidence type="ECO:0000256" key="2">
    <source>
        <dbReference type="ARBA" id="ARBA00022679"/>
    </source>
</evidence>